<comment type="caution">
    <text evidence="3">The sequence shown here is derived from an EMBL/GenBank/DDBJ whole genome shotgun (WGS) entry which is preliminary data.</text>
</comment>
<feature type="region of interest" description="Disordered" evidence="1">
    <location>
        <begin position="138"/>
        <end position="158"/>
    </location>
</feature>
<sequence length="557" mass="60725">MGSVVSQACCGVSPCLRGHVGDETCGARTLLQECGSLGLDICDSSKFPCGAAMAAMAAAADILPGPDGGGRSPGPGMRRKLSGNCLVVSDCVASEDVSSSPSSPFCSSSDCSSVVISPQDLSLISRAILPPRSINRLTSSSSYSDEDSAKTAKTKMNNTAPFSEASTLITDLPEVLICEVLGRLERPEDVCRVATVCSLFAHAARNDMTWQHFLPRVYYQLGLLSRHSAGGGDGAGGRHSHSRRKHRQRKKGSYHLYDDHGGTAKGDGGWRTSFRRLREGFVDPESPLVHYRLDPSTGVVTTSCSAMGMVITVREYPPYPEFGYFWNITLIKGSVFEQGIALRVDPYGFKVSGTLTCTVPRGRYMCSWRLSVDPPSYDGANFWDGPDERWYEGTVQVVGGPVVERAVKSSVRSISDYSSLTEVDIGVVQITGDHCDPDNDRRNDSNRTATGLGGKVNGGEELVRITVNFRLVTYDGGLVLDSFVLRPVTDQEDDLLGDQGEWEEGRRRGREGSMEEGEEGEEEEEEEGEEEEKEEKEEKEAEEEKEKSLRLRHKGDE</sequence>
<feature type="region of interest" description="Disordered" evidence="1">
    <location>
        <begin position="494"/>
        <end position="557"/>
    </location>
</feature>
<reference evidence="3 4" key="1">
    <citation type="journal article" date="2018" name="Cell">
        <title>The Chara Genome: Secondary Complexity and Implications for Plant Terrestrialization.</title>
        <authorList>
            <person name="Nishiyama T."/>
            <person name="Sakayama H."/>
            <person name="Vries J.D."/>
            <person name="Buschmann H."/>
            <person name="Saint-Marcoux D."/>
            <person name="Ullrich K.K."/>
            <person name="Haas F.B."/>
            <person name="Vanderstraeten L."/>
            <person name="Becker D."/>
            <person name="Lang D."/>
            <person name="Vosolsobe S."/>
            <person name="Rombauts S."/>
            <person name="Wilhelmsson P.K.I."/>
            <person name="Janitza P."/>
            <person name="Kern R."/>
            <person name="Heyl A."/>
            <person name="Rumpler F."/>
            <person name="Villalobos L.I.A.C."/>
            <person name="Clay J.M."/>
            <person name="Skokan R."/>
            <person name="Toyoda A."/>
            <person name="Suzuki Y."/>
            <person name="Kagoshima H."/>
            <person name="Schijlen E."/>
            <person name="Tajeshwar N."/>
            <person name="Catarino B."/>
            <person name="Hetherington A.J."/>
            <person name="Saltykova A."/>
            <person name="Bonnot C."/>
            <person name="Breuninger H."/>
            <person name="Symeonidi A."/>
            <person name="Radhakrishnan G.V."/>
            <person name="Van Nieuwerburgh F."/>
            <person name="Deforce D."/>
            <person name="Chang C."/>
            <person name="Karol K.G."/>
            <person name="Hedrich R."/>
            <person name="Ulvskov P."/>
            <person name="Glockner G."/>
            <person name="Delwiche C.F."/>
            <person name="Petrasek J."/>
            <person name="Van de Peer Y."/>
            <person name="Friml J."/>
            <person name="Beilby M."/>
            <person name="Dolan L."/>
            <person name="Kohara Y."/>
            <person name="Sugano S."/>
            <person name="Fujiyama A."/>
            <person name="Delaux P.-M."/>
            <person name="Quint M."/>
            <person name="TheiBen G."/>
            <person name="Hagemann M."/>
            <person name="Harholt J."/>
            <person name="Dunand C."/>
            <person name="Zachgo S."/>
            <person name="Langdale J."/>
            <person name="Maumus F."/>
            <person name="Straeten D.V.D."/>
            <person name="Gould S.B."/>
            <person name="Rensing S.A."/>
        </authorList>
    </citation>
    <scope>NUCLEOTIDE SEQUENCE [LARGE SCALE GENOMIC DNA]</scope>
    <source>
        <strain evidence="3 4">S276</strain>
    </source>
</reference>
<dbReference type="STRING" id="69332.A0A388M067"/>
<feature type="compositionally biased region" description="Basic and acidic residues" evidence="1">
    <location>
        <begin position="433"/>
        <end position="445"/>
    </location>
</feature>
<dbReference type="PANTHER" id="PTHR31960:SF26">
    <property type="entry name" value="F-BOX DOMAIN CONTAINING PROTEIN"/>
    <property type="match status" value="1"/>
</dbReference>
<dbReference type="OrthoDB" id="9970274at2759"/>
<dbReference type="InterPro" id="IPR036047">
    <property type="entry name" value="F-box-like_dom_sf"/>
</dbReference>
<dbReference type="AlphaFoldDB" id="A0A388M067"/>
<dbReference type="InterPro" id="IPR001810">
    <property type="entry name" value="F-box_dom"/>
</dbReference>
<dbReference type="Gramene" id="GBG87946">
    <property type="protein sequence ID" value="GBG87946"/>
    <property type="gene ID" value="CBR_g46312"/>
</dbReference>
<gene>
    <name evidence="3" type="ORF">CBR_g46312</name>
</gene>
<dbReference type="PROSITE" id="PS50181">
    <property type="entry name" value="FBOX"/>
    <property type="match status" value="1"/>
</dbReference>
<name>A0A388M067_CHABU</name>
<dbReference type="Gene3D" id="1.20.1280.50">
    <property type="match status" value="1"/>
</dbReference>
<feature type="region of interest" description="Disordered" evidence="1">
    <location>
        <begin position="230"/>
        <end position="258"/>
    </location>
</feature>
<proteinExistence type="predicted"/>
<feature type="domain" description="F-box" evidence="2">
    <location>
        <begin position="166"/>
        <end position="213"/>
    </location>
</feature>
<evidence type="ECO:0000259" key="2">
    <source>
        <dbReference type="PROSITE" id="PS50181"/>
    </source>
</evidence>
<feature type="compositionally biased region" description="Basic and acidic residues" evidence="1">
    <location>
        <begin position="503"/>
        <end position="513"/>
    </location>
</feature>
<protein>
    <recommendedName>
        <fullName evidence="2">F-box domain-containing protein</fullName>
    </recommendedName>
</protein>
<evidence type="ECO:0000256" key="1">
    <source>
        <dbReference type="SAM" id="MobiDB-lite"/>
    </source>
</evidence>
<organism evidence="3 4">
    <name type="scientific">Chara braunii</name>
    <name type="common">Braun's stonewort</name>
    <dbReference type="NCBI Taxonomy" id="69332"/>
    <lineage>
        <taxon>Eukaryota</taxon>
        <taxon>Viridiplantae</taxon>
        <taxon>Streptophyta</taxon>
        <taxon>Charophyceae</taxon>
        <taxon>Charales</taxon>
        <taxon>Characeae</taxon>
        <taxon>Chara</taxon>
    </lineage>
</organism>
<keyword evidence="4" id="KW-1185">Reference proteome</keyword>
<accession>A0A388M067</accession>
<dbReference type="SUPFAM" id="SSF81383">
    <property type="entry name" value="F-box domain"/>
    <property type="match status" value="1"/>
</dbReference>
<feature type="region of interest" description="Disordered" evidence="1">
    <location>
        <begin position="432"/>
        <end position="456"/>
    </location>
</feature>
<evidence type="ECO:0000313" key="3">
    <source>
        <dbReference type="EMBL" id="GBG87946.1"/>
    </source>
</evidence>
<evidence type="ECO:0000313" key="4">
    <source>
        <dbReference type="Proteomes" id="UP000265515"/>
    </source>
</evidence>
<feature type="compositionally biased region" description="Basic and acidic residues" evidence="1">
    <location>
        <begin position="536"/>
        <end position="557"/>
    </location>
</feature>
<dbReference type="EMBL" id="BFEA01000641">
    <property type="protein sequence ID" value="GBG87946.1"/>
    <property type="molecule type" value="Genomic_DNA"/>
</dbReference>
<dbReference type="Pfam" id="PF12937">
    <property type="entry name" value="F-box-like"/>
    <property type="match status" value="1"/>
</dbReference>
<feature type="compositionally biased region" description="Basic residues" evidence="1">
    <location>
        <begin position="238"/>
        <end position="253"/>
    </location>
</feature>
<dbReference type="PANTHER" id="PTHR31960">
    <property type="entry name" value="F-BOX PROTEIN PP2-A15"/>
    <property type="match status" value="1"/>
</dbReference>
<feature type="compositionally biased region" description="Acidic residues" evidence="1">
    <location>
        <begin position="514"/>
        <end position="535"/>
    </location>
</feature>
<dbReference type="Proteomes" id="UP000265515">
    <property type="component" value="Unassembled WGS sequence"/>
</dbReference>